<dbReference type="EMBL" id="JQCE01000006">
    <property type="protein sequence ID" value="KRO18070.1"/>
    <property type="molecule type" value="Genomic_DNA"/>
</dbReference>
<proteinExistence type="predicted"/>
<feature type="transmembrane region" description="Helical" evidence="1">
    <location>
        <begin position="12"/>
        <end position="32"/>
    </location>
</feature>
<dbReference type="AlphaFoldDB" id="A0A0R2MX49"/>
<gene>
    <name evidence="2" type="ORF">IV56_GL001867</name>
</gene>
<evidence type="ECO:0000256" key="1">
    <source>
        <dbReference type="SAM" id="Phobius"/>
    </source>
</evidence>
<protein>
    <submittedName>
        <fullName evidence="2">Uncharacterized protein</fullName>
    </submittedName>
</protein>
<accession>A0A0R2MX49</accession>
<evidence type="ECO:0000313" key="2">
    <source>
        <dbReference type="EMBL" id="KRO18070.1"/>
    </source>
</evidence>
<name>A0A0R2MX49_9LACO</name>
<keyword evidence="1" id="KW-1133">Transmembrane helix</keyword>
<dbReference type="Proteomes" id="UP000050969">
    <property type="component" value="Unassembled WGS sequence"/>
</dbReference>
<comment type="caution">
    <text evidence="2">The sequence shown here is derived from an EMBL/GenBank/DDBJ whole genome shotgun (WGS) entry which is preliminary data.</text>
</comment>
<sequence>MEVTEMKLSAKRIFGAVLAAVVGITGMTYLLVTHYLQLGQQQDSAYATTYYQSDEK</sequence>
<reference evidence="2 3" key="1">
    <citation type="journal article" date="2015" name="Genome Announc.">
        <title>Expanding the biotechnology potential of lactobacilli through comparative genomics of 213 strains and associated genera.</title>
        <authorList>
            <person name="Sun Z."/>
            <person name="Harris H.M."/>
            <person name="McCann A."/>
            <person name="Guo C."/>
            <person name="Argimon S."/>
            <person name="Zhang W."/>
            <person name="Yang X."/>
            <person name="Jeffery I.B."/>
            <person name="Cooney J.C."/>
            <person name="Kagawa T.F."/>
            <person name="Liu W."/>
            <person name="Song Y."/>
            <person name="Salvetti E."/>
            <person name="Wrobel A."/>
            <person name="Rasinkangas P."/>
            <person name="Parkhill J."/>
            <person name="Rea M.C."/>
            <person name="O'Sullivan O."/>
            <person name="Ritari J."/>
            <person name="Douillard F.P."/>
            <person name="Paul Ross R."/>
            <person name="Yang R."/>
            <person name="Briner A.E."/>
            <person name="Felis G.E."/>
            <person name="de Vos W.M."/>
            <person name="Barrangou R."/>
            <person name="Klaenhammer T.R."/>
            <person name="Caufield P.W."/>
            <person name="Cui Y."/>
            <person name="Zhang H."/>
            <person name="O'Toole P.W."/>
        </authorList>
    </citation>
    <scope>NUCLEOTIDE SEQUENCE [LARGE SCALE GENOMIC DNA]</scope>
    <source>
        <strain evidence="2 3">DSM 24301</strain>
    </source>
</reference>
<keyword evidence="1" id="KW-0472">Membrane</keyword>
<organism evidence="2 3">
    <name type="scientific">Lacticaseibacillus saniviri JCM 17471 = DSM 24301</name>
    <dbReference type="NCBI Taxonomy" id="1293598"/>
    <lineage>
        <taxon>Bacteria</taxon>
        <taxon>Bacillati</taxon>
        <taxon>Bacillota</taxon>
        <taxon>Bacilli</taxon>
        <taxon>Lactobacillales</taxon>
        <taxon>Lactobacillaceae</taxon>
        <taxon>Lacticaseibacillus</taxon>
    </lineage>
</organism>
<evidence type="ECO:0000313" key="3">
    <source>
        <dbReference type="Proteomes" id="UP000050969"/>
    </source>
</evidence>
<dbReference type="PATRIC" id="fig|1293598.4.peg.1943"/>
<keyword evidence="1" id="KW-0812">Transmembrane</keyword>
<keyword evidence="3" id="KW-1185">Reference proteome</keyword>